<keyword evidence="3" id="KW-1003">Cell membrane</keyword>
<dbReference type="SUPFAM" id="SSF161098">
    <property type="entry name" value="MetI-like"/>
    <property type="match status" value="1"/>
</dbReference>
<keyword evidence="10" id="KW-1185">Reference proteome</keyword>
<dbReference type="PROSITE" id="PS50928">
    <property type="entry name" value="ABC_TM1"/>
    <property type="match status" value="1"/>
</dbReference>
<organism evidence="9 10">
    <name type="scientific">Herbinix hemicellulosilytica</name>
    <dbReference type="NCBI Taxonomy" id="1564487"/>
    <lineage>
        <taxon>Bacteria</taxon>
        <taxon>Bacillati</taxon>
        <taxon>Bacillota</taxon>
        <taxon>Clostridia</taxon>
        <taxon>Lachnospirales</taxon>
        <taxon>Lachnospiraceae</taxon>
        <taxon>Herbinix</taxon>
    </lineage>
</organism>
<keyword evidence="5 7" id="KW-1133">Transmembrane helix</keyword>
<sequence length="271" mass="30514">MKKEKAGRKSGHETKPIKKHINKLVIRFFVFIFWIFIWEAACRIINQELFLPSPFSVLLSIIDLAAKQVFWLSILNSFIRIFIGFLLGIVSGAVLAVISYKSKLIYELISPLMKIIKSTPVASFIILALVWISSKNLSVLIAFLMVLPISFSNLLYGLKSTDIKLLEMAKVFRLSGWKRIKAIYLPALLPFLKSAVSVGLGFSFKSGIAAEVIGRPANSIGLNLYEAKLYLMIKELFAWTTVIIIISVLFEKIVVKLIGNYGHDKKYANKP</sequence>
<dbReference type="InterPro" id="IPR000515">
    <property type="entry name" value="MetI-like"/>
</dbReference>
<keyword evidence="4 7" id="KW-0812">Transmembrane</keyword>
<evidence type="ECO:0000256" key="2">
    <source>
        <dbReference type="ARBA" id="ARBA00022448"/>
    </source>
</evidence>
<protein>
    <submittedName>
        <fullName evidence="9">Putative membrane protein</fullName>
    </submittedName>
</protein>
<gene>
    <name evidence="9" type="ORF">HHT355_2449</name>
</gene>
<evidence type="ECO:0000256" key="1">
    <source>
        <dbReference type="ARBA" id="ARBA00004651"/>
    </source>
</evidence>
<dbReference type="Gene3D" id="1.10.3720.10">
    <property type="entry name" value="MetI-like"/>
    <property type="match status" value="1"/>
</dbReference>
<keyword evidence="6 7" id="KW-0472">Membrane</keyword>
<evidence type="ECO:0000259" key="8">
    <source>
        <dbReference type="PROSITE" id="PS50928"/>
    </source>
</evidence>
<dbReference type="GO" id="GO:0005886">
    <property type="term" value="C:plasma membrane"/>
    <property type="evidence" value="ECO:0007669"/>
    <property type="project" value="UniProtKB-SubCell"/>
</dbReference>
<dbReference type="InterPro" id="IPR035906">
    <property type="entry name" value="MetI-like_sf"/>
</dbReference>
<keyword evidence="2 7" id="KW-0813">Transport</keyword>
<evidence type="ECO:0000256" key="3">
    <source>
        <dbReference type="ARBA" id="ARBA00022475"/>
    </source>
</evidence>
<reference evidence="9 10" key="1">
    <citation type="submission" date="2015-06" db="EMBL/GenBank/DDBJ databases">
        <authorList>
            <person name="Wibberg Daniel"/>
        </authorList>
    </citation>
    <scope>NUCLEOTIDE SEQUENCE [LARGE SCALE GENOMIC DNA]</scope>
    <source>
        <strain evidence="9 10">T3/55T</strain>
    </source>
</reference>
<dbReference type="Proteomes" id="UP000236497">
    <property type="component" value="Unassembled WGS sequence"/>
</dbReference>
<dbReference type="PANTHER" id="PTHR30151:SF0">
    <property type="entry name" value="ABC TRANSPORTER PERMEASE PROTEIN MJ0413-RELATED"/>
    <property type="match status" value="1"/>
</dbReference>
<evidence type="ECO:0000313" key="10">
    <source>
        <dbReference type="Proteomes" id="UP000236497"/>
    </source>
</evidence>
<dbReference type="EMBL" id="CVTD020000027">
    <property type="protein sequence ID" value="CRZ35635.1"/>
    <property type="molecule type" value="Genomic_DNA"/>
</dbReference>
<evidence type="ECO:0000313" key="9">
    <source>
        <dbReference type="EMBL" id="CRZ35635.1"/>
    </source>
</evidence>
<evidence type="ECO:0000256" key="4">
    <source>
        <dbReference type="ARBA" id="ARBA00022692"/>
    </source>
</evidence>
<comment type="subcellular location">
    <subcellularLocation>
        <location evidence="1 7">Cell membrane</location>
        <topology evidence="1 7">Multi-pass membrane protein</topology>
    </subcellularLocation>
</comment>
<name>A0A0H5SKJ7_HERHM</name>
<feature type="transmembrane region" description="Helical" evidence="7">
    <location>
        <begin position="24"/>
        <end position="46"/>
    </location>
</feature>
<dbReference type="AlphaFoldDB" id="A0A0H5SKJ7"/>
<dbReference type="CDD" id="cd06261">
    <property type="entry name" value="TM_PBP2"/>
    <property type="match status" value="1"/>
</dbReference>
<evidence type="ECO:0000256" key="5">
    <source>
        <dbReference type="ARBA" id="ARBA00022989"/>
    </source>
</evidence>
<feature type="transmembrane region" description="Helical" evidence="7">
    <location>
        <begin position="182"/>
        <end position="204"/>
    </location>
</feature>
<evidence type="ECO:0000256" key="6">
    <source>
        <dbReference type="ARBA" id="ARBA00023136"/>
    </source>
</evidence>
<proteinExistence type="inferred from homology"/>
<dbReference type="PANTHER" id="PTHR30151">
    <property type="entry name" value="ALKANE SULFONATE ABC TRANSPORTER-RELATED, MEMBRANE SUBUNIT"/>
    <property type="match status" value="1"/>
</dbReference>
<dbReference type="Pfam" id="PF00528">
    <property type="entry name" value="BPD_transp_1"/>
    <property type="match status" value="1"/>
</dbReference>
<feature type="transmembrane region" description="Helical" evidence="7">
    <location>
        <begin position="236"/>
        <end position="255"/>
    </location>
</feature>
<dbReference type="GO" id="GO:0055085">
    <property type="term" value="P:transmembrane transport"/>
    <property type="evidence" value="ECO:0007669"/>
    <property type="project" value="InterPro"/>
</dbReference>
<accession>A0A0H5SKJ7</accession>
<evidence type="ECO:0000256" key="7">
    <source>
        <dbReference type="RuleBase" id="RU363032"/>
    </source>
</evidence>
<feature type="transmembrane region" description="Helical" evidence="7">
    <location>
        <begin position="138"/>
        <end position="158"/>
    </location>
</feature>
<feature type="transmembrane region" description="Helical" evidence="7">
    <location>
        <begin position="112"/>
        <end position="132"/>
    </location>
</feature>
<feature type="transmembrane region" description="Helical" evidence="7">
    <location>
        <begin position="78"/>
        <end position="100"/>
    </location>
</feature>
<dbReference type="RefSeq" id="WP_242967672.1">
    <property type="nucleotide sequence ID" value="NZ_CVTD020000027.1"/>
</dbReference>
<feature type="domain" description="ABC transmembrane type-1" evidence="8">
    <location>
        <begin position="70"/>
        <end position="254"/>
    </location>
</feature>
<comment type="similarity">
    <text evidence="7">Belongs to the binding-protein-dependent transport system permease family.</text>
</comment>